<evidence type="ECO:0000256" key="10">
    <source>
        <dbReference type="ARBA" id="ARBA00023136"/>
    </source>
</evidence>
<evidence type="ECO:0000256" key="1">
    <source>
        <dbReference type="ARBA" id="ARBA00004477"/>
    </source>
</evidence>
<dbReference type="PANTHER" id="PTHR12646:SF0">
    <property type="entry name" value="DOL-P-MAN:MAN(5)GLCNAC(2)-PP-DOL ALPHA-1,3-MANNOSYLTRANSFERASE"/>
    <property type="match status" value="1"/>
</dbReference>
<dbReference type="UniPathway" id="UPA00378"/>
<keyword evidence="7 14" id="KW-0812">Transmembrane</keyword>
<dbReference type="Pfam" id="PF05208">
    <property type="entry name" value="ALG3"/>
    <property type="match status" value="1"/>
</dbReference>
<dbReference type="InterPro" id="IPR007873">
    <property type="entry name" value="Glycosyltransferase_ALG3"/>
</dbReference>
<feature type="transmembrane region" description="Helical" evidence="14">
    <location>
        <begin position="102"/>
        <end position="122"/>
    </location>
</feature>
<gene>
    <name evidence="15" type="ORF">BDY21DRAFT_339992</name>
</gene>
<feature type="transmembrane region" description="Helical" evidence="14">
    <location>
        <begin position="175"/>
        <end position="200"/>
    </location>
</feature>
<dbReference type="GO" id="GO:0005789">
    <property type="term" value="C:endoplasmic reticulum membrane"/>
    <property type="evidence" value="ECO:0007669"/>
    <property type="project" value="UniProtKB-SubCell"/>
</dbReference>
<reference evidence="15" key="1">
    <citation type="journal article" date="2020" name="Stud. Mycol.">
        <title>101 Dothideomycetes genomes: a test case for predicting lifestyles and emergence of pathogens.</title>
        <authorList>
            <person name="Haridas S."/>
            <person name="Albert R."/>
            <person name="Binder M."/>
            <person name="Bloem J."/>
            <person name="Labutti K."/>
            <person name="Salamov A."/>
            <person name="Andreopoulos B."/>
            <person name="Baker S."/>
            <person name="Barry K."/>
            <person name="Bills G."/>
            <person name="Bluhm B."/>
            <person name="Cannon C."/>
            <person name="Castanera R."/>
            <person name="Culley D."/>
            <person name="Daum C."/>
            <person name="Ezra D."/>
            <person name="Gonzalez J."/>
            <person name="Henrissat B."/>
            <person name="Kuo A."/>
            <person name="Liang C."/>
            <person name="Lipzen A."/>
            <person name="Lutzoni F."/>
            <person name="Magnuson J."/>
            <person name="Mondo S."/>
            <person name="Nolan M."/>
            <person name="Ohm R."/>
            <person name="Pangilinan J."/>
            <person name="Park H.-J."/>
            <person name="Ramirez L."/>
            <person name="Alfaro M."/>
            <person name="Sun H."/>
            <person name="Tritt A."/>
            <person name="Yoshinaga Y."/>
            <person name="Zwiers L.-H."/>
            <person name="Turgeon B."/>
            <person name="Goodwin S."/>
            <person name="Spatafora J."/>
            <person name="Crous P."/>
            <person name="Grigoriev I."/>
        </authorList>
    </citation>
    <scope>NUCLEOTIDE SEQUENCE</scope>
    <source>
        <strain evidence="15">ATCC 16933</strain>
    </source>
</reference>
<keyword evidence="16" id="KW-1185">Reference proteome</keyword>
<evidence type="ECO:0000313" key="15">
    <source>
        <dbReference type="EMBL" id="KAF2459162.1"/>
    </source>
</evidence>
<keyword evidence="6 14" id="KW-0808">Transferase</keyword>
<protein>
    <recommendedName>
        <fullName evidence="4 14">Dol-P-Man:Man(5)GlcNAc(2)-PP-Dol alpha-1,3-mannosyltransferase</fullName>
        <ecNumber evidence="3 14">2.4.1.258</ecNumber>
    </recommendedName>
    <alternativeName>
        <fullName evidence="14">Dol-P-Man-dependent alpha(1-3)-mannosyltransferase</fullName>
    </alternativeName>
</protein>
<dbReference type="GO" id="GO:0052925">
    <property type="term" value="F:dol-P-Man:Man(5)GlcNAc(2)-PP-Dol alpha-1,3-mannosyltransferase activity"/>
    <property type="evidence" value="ECO:0007669"/>
    <property type="project" value="UniProtKB-EC"/>
</dbReference>
<keyword evidence="10 14" id="KW-0472">Membrane</keyword>
<comment type="function">
    <text evidence="11 14">Dol-P-Man:Man(5)GlcNAc(2)-PP-Dol alpha-1,3-mannosyltransferase that operates in the biosynthetic pathway of dolichol-linked oligosaccharides, the glycan precursors employed in protein asparagine (N)-glycosylation. The assembly of dolichol-linked oligosaccharides begins on the cytosolic side of the endoplasmic reticulum membrane and finishes in its lumen. The sequential addition of sugars to dolichol pyrophosphate produces dolichol-linked oligosaccharides containing fourteen sugars, including two GlcNAcs, nine mannoses and three glucoses. Once assembled, the oligosaccharide is transferred from the lipid to nascent proteins by oligosaccharyltransferases. In the lumen of the endoplasmic reticulum, adds the first dolichyl beta-D-mannosyl phosphate derived mannose in an alpha-1,3 linkage to Man(5)GlcNAc(2)-PP-dolichol to produce Man(6)GlcNAc(2)-PP-dolichol.</text>
</comment>
<dbReference type="OrthoDB" id="20028at2759"/>
<evidence type="ECO:0000256" key="6">
    <source>
        <dbReference type="ARBA" id="ARBA00022679"/>
    </source>
</evidence>
<sequence length="426" mass="47927">MSSIVRTALAEAQNPRNSRWVSRLLLVADAALCGLVIWKVPYTEIDWRTYMEHIELYISGERDYAKIEGGTGPLVYPGLHVYIYRALYSLTNHGTDIRLAQIIFSGVYLTTLAVVMGIYRMANAPPYLLPLLVLSKRLHSIYMLRCFNDCFAALGLYTAIYLYQRRQWSFGSIAYTCGLGVKMSMLLPLPSILMIFLQALGKDRTVTQVLLIAQMQIMFGYPFARAQPLSYLTRSFDFSRAFLHKWTVNWRFIPPSIFLSRPFALSLLALHISLLAVFAYTRWTRPSRRSLPDLLKLVLLTTALQSEDVVDEQIAPRVTPAFIATTILGANAIGALCARSLHYQFFAWIAWGTPLLLWRAGLGPVGTVLVWAAQEWGWNTFPSTNGSAAVVVAALAVQVGGVWWGTRLDGIEREGEKKEVGHEHEE</sequence>
<keyword evidence="8 14" id="KW-0256">Endoplasmic reticulum</keyword>
<evidence type="ECO:0000256" key="8">
    <source>
        <dbReference type="ARBA" id="ARBA00022824"/>
    </source>
</evidence>
<feature type="transmembrane region" description="Helical" evidence="14">
    <location>
        <begin position="142"/>
        <end position="163"/>
    </location>
</feature>
<evidence type="ECO:0000256" key="2">
    <source>
        <dbReference type="ARBA" id="ARBA00004922"/>
    </source>
</evidence>
<dbReference type="EC" id="2.4.1.258" evidence="3 14"/>
<dbReference type="Proteomes" id="UP000799766">
    <property type="component" value="Unassembled WGS sequence"/>
</dbReference>
<keyword evidence="9 14" id="KW-1133">Transmembrane helix</keyword>
<dbReference type="PANTHER" id="PTHR12646">
    <property type="entry name" value="NOT56 - RELATED"/>
    <property type="match status" value="1"/>
</dbReference>
<feature type="transmembrane region" description="Helical" evidence="14">
    <location>
        <begin position="263"/>
        <end position="283"/>
    </location>
</feature>
<evidence type="ECO:0000256" key="14">
    <source>
        <dbReference type="RuleBase" id="RU364047"/>
    </source>
</evidence>
<name>A0A6A6P604_9PEZI</name>
<comment type="catalytic activity">
    <reaction evidence="12 14">
        <text>an alpha-D-Man-(1-&gt;2)-alpha-D-Man-(1-&gt;2)-alpha-D-Man-(1-&gt;3)-[alpha-D-Man-(1-&gt;6)]-beta-D-Man-(1-&gt;4)-beta-D-GlcNAc-(1-&gt;4)-alpha-D-GlcNAc-diphospho-di-trans,poly-cis-dolichol + a di-trans,poly-cis-dolichyl beta-D-mannosyl phosphate = an alpha-D-Man-(1-&gt;2)-alpha-D-Man-(1-&gt;2)-alpha-D-Man-(1-&gt;3)-[alpha-D-Man-(1-&gt;3)-alpha-D-Man-(1-&gt;6)]-beta-D-Man-(1-&gt;4)-beta-D-GlcNAc-(1-&gt;4)-alpha-D-GlcNAc-diphospho-di-trans,poly-cis-dolichol + a di-trans,poly-cis-dolichyl phosphate + H(+)</text>
        <dbReference type="Rhea" id="RHEA:29527"/>
        <dbReference type="Rhea" id="RHEA-COMP:19498"/>
        <dbReference type="Rhea" id="RHEA-COMP:19501"/>
        <dbReference type="Rhea" id="RHEA-COMP:19516"/>
        <dbReference type="Rhea" id="RHEA-COMP:19517"/>
        <dbReference type="ChEBI" id="CHEBI:15378"/>
        <dbReference type="ChEBI" id="CHEBI:57683"/>
        <dbReference type="ChEBI" id="CHEBI:58211"/>
        <dbReference type="ChEBI" id="CHEBI:132515"/>
        <dbReference type="ChEBI" id="CHEBI:132516"/>
        <dbReference type="EC" id="2.4.1.258"/>
    </reaction>
    <physiologicalReaction direction="left-to-right" evidence="12 14">
        <dbReference type="Rhea" id="RHEA:29528"/>
    </physiologicalReaction>
</comment>
<evidence type="ECO:0000256" key="11">
    <source>
        <dbReference type="ARBA" id="ARBA00044743"/>
    </source>
</evidence>
<feature type="transmembrane region" description="Helical" evidence="14">
    <location>
        <begin position="385"/>
        <end position="404"/>
    </location>
</feature>
<evidence type="ECO:0000256" key="7">
    <source>
        <dbReference type="ARBA" id="ARBA00022692"/>
    </source>
</evidence>
<accession>A0A6A6P604</accession>
<keyword evidence="5 14" id="KW-0328">Glycosyltransferase</keyword>
<evidence type="ECO:0000256" key="13">
    <source>
        <dbReference type="ARBA" id="ARBA00093457"/>
    </source>
</evidence>
<dbReference type="AlphaFoldDB" id="A0A6A6P604"/>
<evidence type="ECO:0000256" key="12">
    <source>
        <dbReference type="ARBA" id="ARBA00049506"/>
    </source>
</evidence>
<evidence type="ECO:0000313" key="16">
    <source>
        <dbReference type="Proteomes" id="UP000799766"/>
    </source>
</evidence>
<feature type="transmembrane region" description="Helical" evidence="14">
    <location>
        <begin position="20"/>
        <end position="38"/>
    </location>
</feature>
<dbReference type="EMBL" id="MU001676">
    <property type="protein sequence ID" value="KAF2459162.1"/>
    <property type="molecule type" value="Genomic_DNA"/>
</dbReference>
<evidence type="ECO:0000256" key="5">
    <source>
        <dbReference type="ARBA" id="ARBA00022676"/>
    </source>
</evidence>
<comment type="pathway">
    <text evidence="2 14">Protein modification; protein glycosylation.</text>
</comment>
<proteinExistence type="inferred from homology"/>
<evidence type="ECO:0000256" key="9">
    <source>
        <dbReference type="ARBA" id="ARBA00022989"/>
    </source>
</evidence>
<feature type="transmembrane region" description="Helical" evidence="14">
    <location>
        <begin position="345"/>
        <end position="373"/>
    </location>
</feature>
<organism evidence="15 16">
    <name type="scientific">Lineolata rhizophorae</name>
    <dbReference type="NCBI Taxonomy" id="578093"/>
    <lineage>
        <taxon>Eukaryota</taxon>
        <taxon>Fungi</taxon>
        <taxon>Dikarya</taxon>
        <taxon>Ascomycota</taxon>
        <taxon>Pezizomycotina</taxon>
        <taxon>Dothideomycetes</taxon>
        <taxon>Dothideomycetes incertae sedis</taxon>
        <taxon>Lineolatales</taxon>
        <taxon>Lineolataceae</taxon>
        <taxon>Lineolata</taxon>
    </lineage>
</organism>
<comment type="similarity">
    <text evidence="13">Belongs to the glycosyltransferase ALG3 family.</text>
</comment>
<evidence type="ECO:0000256" key="4">
    <source>
        <dbReference type="ARBA" id="ARBA00015561"/>
    </source>
</evidence>
<evidence type="ECO:0000256" key="3">
    <source>
        <dbReference type="ARBA" id="ARBA00011964"/>
    </source>
</evidence>
<comment type="subcellular location">
    <subcellularLocation>
        <location evidence="1 14">Endoplasmic reticulum membrane</location>
        <topology evidence="1 14">Multi-pass membrane protein</topology>
    </subcellularLocation>
</comment>